<keyword evidence="2" id="KW-1185">Reference proteome</keyword>
<proteinExistence type="predicted"/>
<gene>
    <name evidence="1" type="ORF">LWI28_009526</name>
</gene>
<dbReference type="PANTHER" id="PTHR47592:SF27">
    <property type="entry name" value="OS08G0421700 PROTEIN"/>
    <property type="match status" value="1"/>
</dbReference>
<dbReference type="AlphaFoldDB" id="A0AAD5P4W2"/>
<protein>
    <recommendedName>
        <fullName evidence="3">UBN2_2 domain-containing protein</fullName>
    </recommendedName>
</protein>
<evidence type="ECO:0000313" key="1">
    <source>
        <dbReference type="EMBL" id="KAI9200533.1"/>
    </source>
</evidence>
<sequence>MIWNQYRKKELKEKQKKCKEEDYLCRGHILNALEYTVYNAYRNISTAKELWIALDNKYHIKEASNQKFLIDNSMDYKTSKSNSVMTQVHELLNIISDLKVAGVNLDESFLVGVIISKLPSSWNGYKKNSNMMKRSIL</sequence>
<dbReference type="Pfam" id="PF14223">
    <property type="entry name" value="Retrotran_gag_2"/>
    <property type="match status" value="1"/>
</dbReference>
<reference evidence="1" key="2">
    <citation type="submission" date="2023-02" db="EMBL/GenBank/DDBJ databases">
        <authorList>
            <person name="Swenson N.G."/>
            <person name="Wegrzyn J.L."/>
            <person name="Mcevoy S.L."/>
        </authorList>
    </citation>
    <scope>NUCLEOTIDE SEQUENCE</scope>
    <source>
        <strain evidence="1">91603</strain>
        <tissue evidence="1">Leaf</tissue>
    </source>
</reference>
<dbReference type="EMBL" id="JAJSOW010000001">
    <property type="protein sequence ID" value="KAI9200533.1"/>
    <property type="molecule type" value="Genomic_DNA"/>
</dbReference>
<dbReference type="PANTHER" id="PTHR47592">
    <property type="entry name" value="PBF68 PROTEIN"/>
    <property type="match status" value="1"/>
</dbReference>
<comment type="caution">
    <text evidence="1">The sequence shown here is derived from an EMBL/GenBank/DDBJ whole genome shotgun (WGS) entry which is preliminary data.</text>
</comment>
<accession>A0AAD5P4W2</accession>
<evidence type="ECO:0000313" key="2">
    <source>
        <dbReference type="Proteomes" id="UP001064489"/>
    </source>
</evidence>
<dbReference type="Proteomes" id="UP001064489">
    <property type="component" value="Chromosome 9"/>
</dbReference>
<organism evidence="1 2">
    <name type="scientific">Acer negundo</name>
    <name type="common">Box elder</name>
    <dbReference type="NCBI Taxonomy" id="4023"/>
    <lineage>
        <taxon>Eukaryota</taxon>
        <taxon>Viridiplantae</taxon>
        <taxon>Streptophyta</taxon>
        <taxon>Embryophyta</taxon>
        <taxon>Tracheophyta</taxon>
        <taxon>Spermatophyta</taxon>
        <taxon>Magnoliopsida</taxon>
        <taxon>eudicotyledons</taxon>
        <taxon>Gunneridae</taxon>
        <taxon>Pentapetalae</taxon>
        <taxon>rosids</taxon>
        <taxon>malvids</taxon>
        <taxon>Sapindales</taxon>
        <taxon>Sapindaceae</taxon>
        <taxon>Hippocastanoideae</taxon>
        <taxon>Acereae</taxon>
        <taxon>Acer</taxon>
    </lineage>
</organism>
<reference evidence="1" key="1">
    <citation type="journal article" date="2022" name="Plant J.">
        <title>Strategies of tolerance reflected in two North American maple genomes.</title>
        <authorList>
            <person name="McEvoy S.L."/>
            <person name="Sezen U.U."/>
            <person name="Trouern-Trend A."/>
            <person name="McMahon S.M."/>
            <person name="Schaberg P.G."/>
            <person name="Yang J."/>
            <person name="Wegrzyn J.L."/>
            <person name="Swenson N.G."/>
        </authorList>
    </citation>
    <scope>NUCLEOTIDE SEQUENCE</scope>
    <source>
        <strain evidence="1">91603</strain>
    </source>
</reference>
<evidence type="ECO:0008006" key="3">
    <source>
        <dbReference type="Google" id="ProtNLM"/>
    </source>
</evidence>
<name>A0AAD5P4W2_ACENE</name>